<evidence type="ECO:0000313" key="4">
    <source>
        <dbReference type="EMBL" id="GIL79038.1"/>
    </source>
</evidence>
<dbReference type="PANTHER" id="PTHR13037:SF24">
    <property type="entry name" value="POLYCOMB PROTEIN PCL-RELATED"/>
    <property type="match status" value="1"/>
</dbReference>
<dbReference type="EMBL" id="BNCP01000014">
    <property type="protein sequence ID" value="GIL79038.1"/>
    <property type="molecule type" value="Genomic_DNA"/>
</dbReference>
<name>A0A8J4FPF4_9CHLO</name>
<organism evidence="4 5">
    <name type="scientific">Volvox reticuliferus</name>
    <dbReference type="NCBI Taxonomy" id="1737510"/>
    <lineage>
        <taxon>Eukaryota</taxon>
        <taxon>Viridiplantae</taxon>
        <taxon>Chlorophyta</taxon>
        <taxon>core chlorophytes</taxon>
        <taxon>Chlorophyceae</taxon>
        <taxon>CS clade</taxon>
        <taxon>Chlamydomonadales</taxon>
        <taxon>Volvocaceae</taxon>
        <taxon>Volvox</taxon>
    </lineage>
</organism>
<protein>
    <recommendedName>
        <fullName evidence="3">Peptidase M11 gametolysin domain-containing protein</fullName>
    </recommendedName>
</protein>
<dbReference type="InterPro" id="IPR008752">
    <property type="entry name" value="Peptidase_M11"/>
</dbReference>
<feature type="region of interest" description="Disordered" evidence="2">
    <location>
        <begin position="1"/>
        <end position="133"/>
    </location>
</feature>
<gene>
    <name evidence="4" type="ORF">Vretifemale_8436</name>
</gene>
<feature type="compositionally biased region" description="Pro residues" evidence="2">
    <location>
        <begin position="1"/>
        <end position="132"/>
    </location>
</feature>
<feature type="domain" description="Peptidase M11 gametolysin" evidence="3">
    <location>
        <begin position="254"/>
        <end position="402"/>
    </location>
</feature>
<feature type="non-terminal residue" evidence="4">
    <location>
        <position position="1"/>
    </location>
</feature>
<keyword evidence="1" id="KW-0945">Host-virus interaction</keyword>
<keyword evidence="5" id="KW-1185">Reference proteome</keyword>
<dbReference type="Pfam" id="PF05548">
    <property type="entry name" value="Peptidase_M11"/>
    <property type="match status" value="1"/>
</dbReference>
<dbReference type="Proteomes" id="UP000747110">
    <property type="component" value="Unassembled WGS sequence"/>
</dbReference>
<reference evidence="4" key="1">
    <citation type="journal article" date="2021" name="Proc. Natl. Acad. Sci. U.S.A.">
        <title>Three genomes in the algal genus Volvox reveal the fate of a haploid sex-determining region after a transition to homothallism.</title>
        <authorList>
            <person name="Yamamoto K."/>
            <person name="Hamaji T."/>
            <person name="Kawai-Toyooka H."/>
            <person name="Matsuzaki R."/>
            <person name="Takahashi F."/>
            <person name="Nishimura Y."/>
            <person name="Kawachi M."/>
            <person name="Noguchi H."/>
            <person name="Minakuchi Y."/>
            <person name="Umen J.G."/>
            <person name="Toyoda A."/>
            <person name="Nozaki H."/>
        </authorList>
    </citation>
    <scope>NUCLEOTIDE SEQUENCE</scope>
    <source>
        <strain evidence="4">NIES-3786</strain>
    </source>
</reference>
<dbReference type="PANTHER" id="PTHR13037">
    <property type="entry name" value="FORMIN"/>
    <property type="match status" value="1"/>
</dbReference>
<evidence type="ECO:0000256" key="2">
    <source>
        <dbReference type="SAM" id="MobiDB-lite"/>
    </source>
</evidence>
<evidence type="ECO:0000259" key="3">
    <source>
        <dbReference type="Pfam" id="PF05548"/>
    </source>
</evidence>
<sequence>PSPPPSPRSSPPPSPRPLPTPSPRPSPPPSPRPSPPPSPRPSPPPSSHPSPPPSPRSSPPPSPRPSPTPSPRPSPPRFPRPSPPPSPRPSPPSSPSPSPPPFPRPSPPPSPRRSPPPSPRPSPPPSVRPSPPLLNVRTIKGILSTAMDIVDGVEQLVVSNDGGELVPVDMGTFQALAPSDYTDYKPGDFISMKCNMTSSGVCYPTSYRTYSCSAYGLCSWSSGGSAFGDYMDDEQGVMPIDFTQPNPIANYKERLLVMVLDFSTCGYPAAAGLNESSTRAVFLEFDRNARVCSNGFFGLDLYALRVLVMRPNCSASITTSCAWWTMANYANLEAKSILGDDDVFNNFTHYAYILPPELETKCLWARGGTSLLPGKQFWLQTTMLGSVNRWEVFLHMNLHNYGEAPPPAIHNQ</sequence>
<proteinExistence type="predicted"/>
<evidence type="ECO:0000256" key="1">
    <source>
        <dbReference type="ARBA" id="ARBA00022581"/>
    </source>
</evidence>
<evidence type="ECO:0000313" key="5">
    <source>
        <dbReference type="Proteomes" id="UP000747110"/>
    </source>
</evidence>
<accession>A0A8J4FPF4</accession>
<dbReference type="AlphaFoldDB" id="A0A8J4FPF4"/>
<comment type="caution">
    <text evidence="4">The sequence shown here is derived from an EMBL/GenBank/DDBJ whole genome shotgun (WGS) entry which is preliminary data.</text>
</comment>